<accession>A0A5B8XVU2</accession>
<keyword evidence="5" id="KW-1185">Reference proteome</keyword>
<feature type="chain" id="PRO_5022823747" description="Protein BatD" evidence="3">
    <location>
        <begin position="19"/>
        <end position="426"/>
    </location>
</feature>
<evidence type="ECO:0008006" key="6">
    <source>
        <dbReference type="Google" id="ProtNLM"/>
    </source>
</evidence>
<dbReference type="EMBL" id="CP042467">
    <property type="protein sequence ID" value="QED29534.1"/>
    <property type="molecule type" value="Genomic_DNA"/>
</dbReference>
<reference evidence="4 5" key="1">
    <citation type="submission" date="2019-08" db="EMBL/GenBank/DDBJ databases">
        <authorList>
            <person name="Liang Q."/>
        </authorList>
    </citation>
    <scope>NUCLEOTIDE SEQUENCE [LARGE SCALE GENOMIC DNA]</scope>
    <source>
        <strain evidence="4 5">V1718</strain>
    </source>
</reference>
<name>A0A5B8XVU2_9DELT</name>
<evidence type="ECO:0000256" key="3">
    <source>
        <dbReference type="SAM" id="SignalP"/>
    </source>
</evidence>
<keyword evidence="2" id="KW-0472">Membrane</keyword>
<dbReference type="RefSeq" id="WP_146962767.1">
    <property type="nucleotide sequence ID" value="NZ_CP042467.1"/>
</dbReference>
<evidence type="ECO:0000256" key="2">
    <source>
        <dbReference type="SAM" id="Phobius"/>
    </source>
</evidence>
<feature type="coiled-coil region" evidence="1">
    <location>
        <begin position="363"/>
        <end position="390"/>
    </location>
</feature>
<keyword evidence="3" id="KW-0732">Signal</keyword>
<evidence type="ECO:0000313" key="5">
    <source>
        <dbReference type="Proteomes" id="UP000321595"/>
    </source>
</evidence>
<proteinExistence type="predicted"/>
<feature type="signal peptide" evidence="3">
    <location>
        <begin position="1"/>
        <end position="18"/>
    </location>
</feature>
<gene>
    <name evidence="4" type="ORF">FRD01_20300</name>
</gene>
<keyword evidence="2" id="KW-0812">Transmembrane</keyword>
<sequence length="426" mass="47037">MKPILFIALLFLAAPAFGQEAPAETPPESLEVKPQTDSLSIRVHVSHGTTSEKVADAVVFLRAARPKGPFEPTDPEPQFEWSEITDSTGVATFSIPKNVTETGLRIHAVTTYGGVAFKSSAEPPINALQLKVPVYEKGTDASALKFVSIRTITELWEDYLVFTQFYVLENTSSTVIETVSVQGFDHERGMPIELPVKALGVQVSAAGEHTVVNSTAYWKGRIRPGERVPIQIRFSMAVSSADFVYEQEVDYPVDNVEVAVPLQTQFQKLPRLSDVSMAMPEAEMLSGKGIFDLRDDMDFIGAKGPSLKPGESFKFKLSNLPFARPIGPFVVLGLALLFSGLVIFFGRREYALSQQSKSLQTAIQSLKSERELVLRRIAELETLRDEMSENEFESLDLALKARLAIINKKIQDFEHELNVKTAAAQA</sequence>
<feature type="transmembrane region" description="Helical" evidence="2">
    <location>
        <begin position="326"/>
        <end position="346"/>
    </location>
</feature>
<evidence type="ECO:0000313" key="4">
    <source>
        <dbReference type="EMBL" id="QED29534.1"/>
    </source>
</evidence>
<dbReference type="OrthoDB" id="5490750at2"/>
<evidence type="ECO:0000256" key="1">
    <source>
        <dbReference type="SAM" id="Coils"/>
    </source>
</evidence>
<keyword evidence="2" id="KW-1133">Transmembrane helix</keyword>
<dbReference type="KEGG" id="bbae:FRD01_20300"/>
<dbReference type="AlphaFoldDB" id="A0A5B8XVU2"/>
<dbReference type="Proteomes" id="UP000321595">
    <property type="component" value="Chromosome"/>
</dbReference>
<protein>
    <recommendedName>
        <fullName evidence="6">Protein BatD</fullName>
    </recommendedName>
</protein>
<organism evidence="4 5">
    <name type="scientific">Microvenator marinus</name>
    <dbReference type="NCBI Taxonomy" id="2600177"/>
    <lineage>
        <taxon>Bacteria</taxon>
        <taxon>Deltaproteobacteria</taxon>
        <taxon>Bradymonadales</taxon>
        <taxon>Microvenatoraceae</taxon>
        <taxon>Microvenator</taxon>
    </lineage>
</organism>
<keyword evidence="1" id="KW-0175">Coiled coil</keyword>